<protein>
    <submittedName>
        <fullName evidence="4">Pentatricopeptide repeat-containing protein</fullName>
    </submittedName>
</protein>
<comment type="similarity">
    <text evidence="1">Belongs to the PPR family. P subfamily.</text>
</comment>
<dbReference type="AlphaFoldDB" id="A0AAD7Q0Y4"/>
<evidence type="ECO:0000313" key="5">
    <source>
        <dbReference type="Proteomes" id="UP001163823"/>
    </source>
</evidence>
<dbReference type="KEGG" id="qsa:O6P43_010684"/>
<dbReference type="Gene3D" id="1.25.40.10">
    <property type="entry name" value="Tetratricopeptide repeat domain"/>
    <property type="match status" value="3"/>
</dbReference>
<dbReference type="EMBL" id="JARAOO010000004">
    <property type="protein sequence ID" value="KAJ7972859.1"/>
    <property type="molecule type" value="Genomic_DNA"/>
</dbReference>
<dbReference type="PANTHER" id="PTHR47874:SF1">
    <property type="entry name" value="OS05G0407900 PROTEIN"/>
    <property type="match status" value="1"/>
</dbReference>
<keyword evidence="5" id="KW-1185">Reference proteome</keyword>
<accession>A0AAD7Q0Y4</accession>
<comment type="caution">
    <text evidence="4">The sequence shown here is derived from an EMBL/GenBank/DDBJ whole genome shotgun (WGS) entry which is preliminary data.</text>
</comment>
<evidence type="ECO:0000256" key="1">
    <source>
        <dbReference type="ARBA" id="ARBA00007626"/>
    </source>
</evidence>
<sequence>MKRVWKISDAAQAEFFCLHKTSVIPKPLAPSPFIISLEKPKEVRCTREVNSQTQSFKWANIVGLFTDKPSYSDFLARENLRQKVTCLRDELVRYAKDSDGFLRILKEKGVHLLQSYSNGSASVELLKQLESWPHLAVEVFNWRRKQDDSGNPMTSWEYSKGIKAAGRNKNVDLAMELFMEAANKQIKTTSTYNALLGALMINGRADKCQTLFRDLKREPKCSPNIVTYNILISVFGRLMLVDHMETTFQEINNLELSPTISTYNNLIAGYITAWMWDRMEKTFHMLKLSPLIPDINTYLLMLRGYAHSDRVKKIKELMKLIPEDEYRPWLNVLMIRVYAQEDSLEEMENSINEAFEHRTSVKTAGVMRSIIATYFRCNAVDRLADFVRRAECEGWRICRSLYHCKMVMYGSLKRLDEMENVLNEMEEYNLDRTKKTLWIMRNAYSLCGHRYKVAQVVGLMYKNGYEIPLEAFPS</sequence>
<gene>
    <name evidence="4" type="ORF">O6P43_010684</name>
</gene>
<organism evidence="4 5">
    <name type="scientific">Quillaja saponaria</name>
    <name type="common">Soap bark tree</name>
    <dbReference type="NCBI Taxonomy" id="32244"/>
    <lineage>
        <taxon>Eukaryota</taxon>
        <taxon>Viridiplantae</taxon>
        <taxon>Streptophyta</taxon>
        <taxon>Embryophyta</taxon>
        <taxon>Tracheophyta</taxon>
        <taxon>Spermatophyta</taxon>
        <taxon>Magnoliopsida</taxon>
        <taxon>eudicotyledons</taxon>
        <taxon>Gunneridae</taxon>
        <taxon>Pentapetalae</taxon>
        <taxon>rosids</taxon>
        <taxon>fabids</taxon>
        <taxon>Fabales</taxon>
        <taxon>Quillajaceae</taxon>
        <taxon>Quillaja</taxon>
    </lineage>
</organism>
<dbReference type="Pfam" id="PF13041">
    <property type="entry name" value="PPR_2"/>
    <property type="match status" value="2"/>
</dbReference>
<evidence type="ECO:0000256" key="3">
    <source>
        <dbReference type="PROSITE-ProRule" id="PRU00708"/>
    </source>
</evidence>
<dbReference type="InterPro" id="IPR044179">
    <property type="entry name" value="PPR5-like"/>
</dbReference>
<keyword evidence="2" id="KW-0677">Repeat</keyword>
<reference evidence="4" key="1">
    <citation type="journal article" date="2023" name="Science">
        <title>Elucidation of the pathway for biosynthesis of saponin adjuvants from the soapbark tree.</title>
        <authorList>
            <person name="Reed J."/>
            <person name="Orme A."/>
            <person name="El-Demerdash A."/>
            <person name="Owen C."/>
            <person name="Martin L.B.B."/>
            <person name="Misra R.C."/>
            <person name="Kikuchi S."/>
            <person name="Rejzek M."/>
            <person name="Martin A.C."/>
            <person name="Harkess A."/>
            <person name="Leebens-Mack J."/>
            <person name="Louveau T."/>
            <person name="Stephenson M.J."/>
            <person name="Osbourn A."/>
        </authorList>
    </citation>
    <scope>NUCLEOTIDE SEQUENCE</scope>
    <source>
        <strain evidence="4">S10</strain>
    </source>
</reference>
<evidence type="ECO:0000256" key="2">
    <source>
        <dbReference type="ARBA" id="ARBA00022737"/>
    </source>
</evidence>
<proteinExistence type="inferred from homology"/>
<dbReference type="Proteomes" id="UP001163823">
    <property type="component" value="Chromosome 4"/>
</dbReference>
<dbReference type="PROSITE" id="PS51375">
    <property type="entry name" value="PPR"/>
    <property type="match status" value="2"/>
</dbReference>
<dbReference type="InterPro" id="IPR002885">
    <property type="entry name" value="PPR_rpt"/>
</dbReference>
<feature type="repeat" description="PPR" evidence="3">
    <location>
        <begin position="294"/>
        <end position="328"/>
    </location>
</feature>
<dbReference type="InterPro" id="IPR011990">
    <property type="entry name" value="TPR-like_helical_dom_sf"/>
</dbReference>
<name>A0AAD7Q0Y4_QUISA</name>
<feature type="repeat" description="PPR" evidence="3">
    <location>
        <begin position="224"/>
        <end position="258"/>
    </location>
</feature>
<dbReference type="NCBIfam" id="TIGR00756">
    <property type="entry name" value="PPR"/>
    <property type="match status" value="1"/>
</dbReference>
<dbReference type="PANTHER" id="PTHR47874">
    <property type="entry name" value="EXPRESSED PROTEIN"/>
    <property type="match status" value="1"/>
</dbReference>
<evidence type="ECO:0000313" key="4">
    <source>
        <dbReference type="EMBL" id="KAJ7972859.1"/>
    </source>
</evidence>
<dbReference type="GO" id="GO:0003729">
    <property type="term" value="F:mRNA binding"/>
    <property type="evidence" value="ECO:0007669"/>
    <property type="project" value="InterPro"/>
</dbReference>